<dbReference type="OrthoDB" id="7961152at2"/>
<sequence>MGFDFDLLAKRGLVPKKTNLQMQAKCQSCLGREMCQRMLDANKDHLDAPPTYCPNNQILSFLKRALPQKK</sequence>
<proteinExistence type="predicted"/>
<gene>
    <name evidence="2" type="ORF">EOK75_04830</name>
</gene>
<dbReference type="EMBL" id="CP039964">
    <property type="protein sequence ID" value="QCO55157.1"/>
    <property type="molecule type" value="Genomic_DNA"/>
</dbReference>
<keyword evidence="3" id="KW-1185">Reference proteome</keyword>
<dbReference type="Proteomes" id="UP000298631">
    <property type="component" value="Chromosome"/>
</dbReference>
<dbReference type="InterPro" id="IPR045601">
    <property type="entry name" value="DUF6455"/>
</dbReference>
<name>A0A4P8EEI5_9RHOB</name>
<accession>A0A4P8EEI5</accession>
<dbReference type="Pfam" id="PF20056">
    <property type="entry name" value="DUF6455"/>
    <property type="match status" value="1"/>
</dbReference>
<evidence type="ECO:0000259" key="1">
    <source>
        <dbReference type="Pfam" id="PF20056"/>
    </source>
</evidence>
<organism evidence="2 3">
    <name type="scientific">Pseudorhodobacter turbinis</name>
    <dbReference type="NCBI Taxonomy" id="2500533"/>
    <lineage>
        <taxon>Bacteria</taxon>
        <taxon>Pseudomonadati</taxon>
        <taxon>Pseudomonadota</taxon>
        <taxon>Alphaproteobacteria</taxon>
        <taxon>Rhodobacterales</taxon>
        <taxon>Paracoccaceae</taxon>
        <taxon>Pseudorhodobacter</taxon>
    </lineage>
</organism>
<protein>
    <recommendedName>
        <fullName evidence="1">DUF6455 domain-containing protein</fullName>
    </recommendedName>
</protein>
<feature type="domain" description="DUF6455" evidence="1">
    <location>
        <begin position="1"/>
        <end position="64"/>
    </location>
</feature>
<reference evidence="2 3" key="1">
    <citation type="submission" date="2019-05" db="EMBL/GenBank/DDBJ databases">
        <title>Pseudorhodobacter turbinis sp. nov., isolated from the gut of the Korean turban shell.</title>
        <authorList>
            <person name="Jeong Y.-S."/>
            <person name="Kang W.-R."/>
            <person name="Bae J.-W."/>
        </authorList>
    </citation>
    <scope>NUCLEOTIDE SEQUENCE [LARGE SCALE GENOMIC DNA]</scope>
    <source>
        <strain evidence="2 3">S12M18</strain>
    </source>
</reference>
<dbReference type="AlphaFoldDB" id="A0A4P8EEI5"/>
<evidence type="ECO:0000313" key="3">
    <source>
        <dbReference type="Proteomes" id="UP000298631"/>
    </source>
</evidence>
<dbReference type="KEGG" id="pseb:EOK75_04830"/>
<evidence type="ECO:0000313" key="2">
    <source>
        <dbReference type="EMBL" id="QCO55157.1"/>
    </source>
</evidence>